<organism evidence="2 3">
    <name type="scientific">Ciceribacter naphthalenivorans</name>
    <dbReference type="NCBI Taxonomy" id="1118451"/>
    <lineage>
        <taxon>Bacteria</taxon>
        <taxon>Pseudomonadati</taxon>
        <taxon>Pseudomonadota</taxon>
        <taxon>Alphaproteobacteria</taxon>
        <taxon>Hyphomicrobiales</taxon>
        <taxon>Rhizobiaceae</taxon>
        <taxon>Ciceribacter</taxon>
    </lineage>
</organism>
<dbReference type="EMBL" id="BJZP01000047">
    <property type="protein sequence ID" value="GEO87509.1"/>
    <property type="molecule type" value="Genomic_DNA"/>
</dbReference>
<evidence type="ECO:0000256" key="1">
    <source>
        <dbReference type="SAM" id="Phobius"/>
    </source>
</evidence>
<evidence type="ECO:0000313" key="2">
    <source>
        <dbReference type="EMBL" id="GEO87509.1"/>
    </source>
</evidence>
<sequence length="146" mass="17075">MKLLGDQFPHAVHPLTTTWTVLLIFGKIIFDTLARQIGRKRSASRFLTERLSCFRQSRIRKFNGVRPGVCKIVAFIRFQNRLFGFIKEAIDTLFASRRKTMQSRQRQLFLKLEDTLVQLLIFRLQRNYLRHQIFDGGLAGSIHPNA</sequence>
<dbReference type="AlphaFoldDB" id="A0A512HQ02"/>
<evidence type="ECO:0000313" key="3">
    <source>
        <dbReference type="Proteomes" id="UP000321717"/>
    </source>
</evidence>
<comment type="caution">
    <text evidence="2">The sequence shown here is derived from an EMBL/GenBank/DDBJ whole genome shotgun (WGS) entry which is preliminary data.</text>
</comment>
<keyword evidence="1" id="KW-0472">Membrane</keyword>
<feature type="transmembrane region" description="Helical" evidence="1">
    <location>
        <begin position="12"/>
        <end position="30"/>
    </location>
</feature>
<proteinExistence type="predicted"/>
<protein>
    <submittedName>
        <fullName evidence="2">Uncharacterized protein</fullName>
    </submittedName>
</protein>
<name>A0A512HQ02_9HYPH</name>
<dbReference type="Proteomes" id="UP000321717">
    <property type="component" value="Unassembled WGS sequence"/>
</dbReference>
<reference evidence="2 3" key="1">
    <citation type="submission" date="2019-07" db="EMBL/GenBank/DDBJ databases">
        <title>Whole genome shotgun sequence of Rhizobium naphthalenivorans NBRC 107585.</title>
        <authorList>
            <person name="Hosoyama A."/>
            <person name="Uohara A."/>
            <person name="Ohji S."/>
            <person name="Ichikawa N."/>
        </authorList>
    </citation>
    <scope>NUCLEOTIDE SEQUENCE [LARGE SCALE GENOMIC DNA]</scope>
    <source>
        <strain evidence="2 3">NBRC 107585</strain>
    </source>
</reference>
<keyword evidence="1" id="KW-0812">Transmembrane</keyword>
<keyword evidence="3" id="KW-1185">Reference proteome</keyword>
<accession>A0A512HQ02</accession>
<keyword evidence="1" id="KW-1133">Transmembrane helix</keyword>
<gene>
    <name evidence="2" type="ORF">RNA01_44410</name>
</gene>